<name>A0A3B0USG7_9ZZZZ</name>
<dbReference type="InterPro" id="IPR050204">
    <property type="entry name" value="AraC_XylS_family_regulators"/>
</dbReference>
<reference evidence="5" key="1">
    <citation type="submission" date="2018-06" db="EMBL/GenBank/DDBJ databases">
        <authorList>
            <person name="Zhirakovskaya E."/>
        </authorList>
    </citation>
    <scope>NUCLEOTIDE SEQUENCE</scope>
</reference>
<dbReference type="Gene3D" id="1.10.10.60">
    <property type="entry name" value="Homeodomain-like"/>
    <property type="match status" value="1"/>
</dbReference>
<dbReference type="PRINTS" id="PR00032">
    <property type="entry name" value="HTHARAC"/>
</dbReference>
<proteinExistence type="predicted"/>
<dbReference type="EMBL" id="UOEQ01000441">
    <property type="protein sequence ID" value="VAW23034.1"/>
    <property type="molecule type" value="Genomic_DNA"/>
</dbReference>
<evidence type="ECO:0000256" key="2">
    <source>
        <dbReference type="ARBA" id="ARBA00023125"/>
    </source>
</evidence>
<dbReference type="SUPFAM" id="SSF46689">
    <property type="entry name" value="Homeodomain-like"/>
    <property type="match status" value="1"/>
</dbReference>
<evidence type="ECO:0000259" key="4">
    <source>
        <dbReference type="PROSITE" id="PS01124"/>
    </source>
</evidence>
<evidence type="ECO:0000256" key="3">
    <source>
        <dbReference type="ARBA" id="ARBA00023163"/>
    </source>
</evidence>
<evidence type="ECO:0000256" key="1">
    <source>
        <dbReference type="ARBA" id="ARBA00023015"/>
    </source>
</evidence>
<dbReference type="AlphaFoldDB" id="A0A3B0USG7"/>
<dbReference type="GO" id="GO:0043565">
    <property type="term" value="F:sequence-specific DNA binding"/>
    <property type="evidence" value="ECO:0007669"/>
    <property type="project" value="InterPro"/>
</dbReference>
<keyword evidence="2" id="KW-0238">DNA-binding</keyword>
<protein>
    <recommendedName>
        <fullName evidence="4">HTH araC/xylS-type domain-containing protein</fullName>
    </recommendedName>
</protein>
<sequence>LKMPPAEYWRNSRLKTARRAVLNTDNSIAQIAYECGFADSSHLVRWFKKYFGKTPTQMRRIHLDIGIS</sequence>
<dbReference type="PANTHER" id="PTHR46796">
    <property type="entry name" value="HTH-TYPE TRANSCRIPTIONAL ACTIVATOR RHAS-RELATED"/>
    <property type="match status" value="1"/>
</dbReference>
<dbReference type="PROSITE" id="PS00041">
    <property type="entry name" value="HTH_ARAC_FAMILY_1"/>
    <property type="match status" value="1"/>
</dbReference>
<keyword evidence="1" id="KW-0805">Transcription regulation</keyword>
<dbReference type="GO" id="GO:0003700">
    <property type="term" value="F:DNA-binding transcription factor activity"/>
    <property type="evidence" value="ECO:0007669"/>
    <property type="project" value="InterPro"/>
</dbReference>
<accession>A0A3B0USG7</accession>
<dbReference type="Pfam" id="PF12833">
    <property type="entry name" value="HTH_18"/>
    <property type="match status" value="1"/>
</dbReference>
<keyword evidence="3" id="KW-0804">Transcription</keyword>
<dbReference type="PROSITE" id="PS01124">
    <property type="entry name" value="HTH_ARAC_FAMILY_2"/>
    <property type="match status" value="1"/>
</dbReference>
<dbReference type="InterPro" id="IPR018062">
    <property type="entry name" value="HTH_AraC-typ_CS"/>
</dbReference>
<feature type="non-terminal residue" evidence="5">
    <location>
        <position position="1"/>
    </location>
</feature>
<dbReference type="InterPro" id="IPR020449">
    <property type="entry name" value="Tscrpt_reg_AraC-type_HTH"/>
</dbReference>
<dbReference type="SMART" id="SM00342">
    <property type="entry name" value="HTH_ARAC"/>
    <property type="match status" value="1"/>
</dbReference>
<dbReference type="InterPro" id="IPR018060">
    <property type="entry name" value="HTH_AraC"/>
</dbReference>
<organism evidence="5">
    <name type="scientific">hydrothermal vent metagenome</name>
    <dbReference type="NCBI Taxonomy" id="652676"/>
    <lineage>
        <taxon>unclassified sequences</taxon>
        <taxon>metagenomes</taxon>
        <taxon>ecological metagenomes</taxon>
    </lineage>
</organism>
<dbReference type="PANTHER" id="PTHR46796:SF13">
    <property type="entry name" value="HTH-TYPE TRANSCRIPTIONAL ACTIVATOR RHAS"/>
    <property type="match status" value="1"/>
</dbReference>
<gene>
    <name evidence="5" type="ORF">MNBD_ALPHA11-1150</name>
</gene>
<feature type="domain" description="HTH araC/xylS-type" evidence="4">
    <location>
        <begin position="1"/>
        <end position="61"/>
    </location>
</feature>
<dbReference type="InterPro" id="IPR009057">
    <property type="entry name" value="Homeodomain-like_sf"/>
</dbReference>
<evidence type="ECO:0000313" key="5">
    <source>
        <dbReference type="EMBL" id="VAW23034.1"/>
    </source>
</evidence>